<dbReference type="WBParaSite" id="TASK_0000673801-mRNA-1">
    <property type="protein sequence ID" value="TASK_0000673801-mRNA-1"/>
    <property type="gene ID" value="TASK_0000673801"/>
</dbReference>
<accession>A0A158R965</accession>
<organism evidence="4">
    <name type="scientific">Taenia asiatica</name>
    <name type="common">Asian tapeworm</name>
    <dbReference type="NCBI Taxonomy" id="60517"/>
    <lineage>
        <taxon>Eukaryota</taxon>
        <taxon>Metazoa</taxon>
        <taxon>Spiralia</taxon>
        <taxon>Lophotrochozoa</taxon>
        <taxon>Platyhelminthes</taxon>
        <taxon>Cestoda</taxon>
        <taxon>Eucestoda</taxon>
        <taxon>Cyclophyllidea</taxon>
        <taxon>Taeniidae</taxon>
        <taxon>Taenia</taxon>
    </lineage>
</organism>
<dbReference type="AlphaFoldDB" id="A0A158R965"/>
<sequence>MKTDDFSQLVEVATIRPVPSRTLHIHVRLLATVSKDDVKHFFFCPAYSLMTLTHSCQCLASWVIVPGHSSLNRVLSRQWKDSKPSQTYVTRVVSVLSVNEPAANGREADDGERGDIAPSRHRKGNLDASVAKNFTDPTRASSGVILSHVGHRCKMLAQLVVRAIVKPPIITATLCAMKTNDVSQVVELATRNGKSGILPHIASLDVQRSDRILHIYATLRAMFQNQSQMALIHLCESLQNWNDAHTLSSLTGHGRISNTEGLGITEACNVKSQMMIWAFEAAVIIIRVDEIMRDAPCKRDHRVAKSFCVFACSLVAVPCVVYWDPSGV</sequence>
<name>A0A158R965_TAEAS</name>
<dbReference type="EMBL" id="UYRS01018530">
    <property type="protein sequence ID" value="VDK37246.1"/>
    <property type="molecule type" value="Genomic_DNA"/>
</dbReference>
<proteinExistence type="predicted"/>
<feature type="region of interest" description="Disordered" evidence="1">
    <location>
        <begin position="103"/>
        <end position="123"/>
    </location>
</feature>
<protein>
    <submittedName>
        <fullName evidence="4">SWIM-type domain-containing protein</fullName>
    </submittedName>
</protein>
<gene>
    <name evidence="2" type="ORF">TASK_LOCUS6739</name>
</gene>
<reference evidence="4" key="1">
    <citation type="submission" date="2016-04" db="UniProtKB">
        <authorList>
            <consortium name="WormBaseParasite"/>
        </authorList>
    </citation>
    <scope>IDENTIFICATION</scope>
</reference>
<evidence type="ECO:0000256" key="1">
    <source>
        <dbReference type="SAM" id="MobiDB-lite"/>
    </source>
</evidence>
<dbReference type="OrthoDB" id="10248520at2759"/>
<dbReference type="InterPro" id="IPR027413">
    <property type="entry name" value="GROEL-like_equatorial_sf"/>
</dbReference>
<dbReference type="SUPFAM" id="SSF48592">
    <property type="entry name" value="GroEL equatorial domain-like"/>
    <property type="match status" value="1"/>
</dbReference>
<keyword evidence="3" id="KW-1185">Reference proteome</keyword>
<dbReference type="Proteomes" id="UP000282613">
    <property type="component" value="Unassembled WGS sequence"/>
</dbReference>
<evidence type="ECO:0000313" key="3">
    <source>
        <dbReference type="Proteomes" id="UP000282613"/>
    </source>
</evidence>
<evidence type="ECO:0000313" key="4">
    <source>
        <dbReference type="WBParaSite" id="TASK_0000673801-mRNA-1"/>
    </source>
</evidence>
<evidence type="ECO:0000313" key="2">
    <source>
        <dbReference type="EMBL" id="VDK37246.1"/>
    </source>
</evidence>
<reference evidence="2 3" key="2">
    <citation type="submission" date="2018-11" db="EMBL/GenBank/DDBJ databases">
        <authorList>
            <consortium name="Pathogen Informatics"/>
        </authorList>
    </citation>
    <scope>NUCLEOTIDE SEQUENCE [LARGE SCALE GENOMIC DNA]</scope>
</reference>
<feature type="compositionally biased region" description="Basic and acidic residues" evidence="1">
    <location>
        <begin position="106"/>
        <end position="115"/>
    </location>
</feature>